<dbReference type="GO" id="GO:0003677">
    <property type="term" value="F:DNA binding"/>
    <property type="evidence" value="ECO:0007669"/>
    <property type="project" value="UniProtKB-KW"/>
</dbReference>
<dbReference type="InterPro" id="IPR002694">
    <property type="entry name" value="Znf_CHC2"/>
</dbReference>
<dbReference type="SMART" id="SM00493">
    <property type="entry name" value="TOPRIM"/>
    <property type="match status" value="1"/>
</dbReference>
<dbReference type="Gene3D" id="3.40.1360.10">
    <property type="match status" value="1"/>
</dbReference>
<protein>
    <recommendedName>
        <fullName evidence="12 13">DNA primase</fullName>
        <ecNumber evidence="12">2.7.7.101</ecNumber>
    </recommendedName>
</protein>
<evidence type="ECO:0000256" key="14">
    <source>
        <dbReference type="PIRSR" id="PIRSR002811-1"/>
    </source>
</evidence>
<dbReference type="Gene3D" id="3.90.980.10">
    <property type="entry name" value="DNA primase, catalytic core, N-terminal domain"/>
    <property type="match status" value="1"/>
</dbReference>
<comment type="domain">
    <text evidence="12">Contains an N-terminal zinc-binding domain, a central core domain that contains the primase activity, and a C-terminal DnaB-binding domain.</text>
</comment>
<evidence type="ECO:0000256" key="2">
    <source>
        <dbReference type="ARBA" id="ARBA00022515"/>
    </source>
</evidence>
<evidence type="ECO:0000313" key="16">
    <source>
        <dbReference type="EMBL" id="SPT69333.1"/>
    </source>
</evidence>
<keyword evidence="4 12" id="KW-0548">Nucleotidyltransferase</keyword>
<dbReference type="FunFam" id="3.90.580.10:FF:000001">
    <property type="entry name" value="DNA primase"/>
    <property type="match status" value="1"/>
</dbReference>
<evidence type="ECO:0000313" key="17">
    <source>
        <dbReference type="Proteomes" id="UP000250086"/>
    </source>
</evidence>
<dbReference type="InterPro" id="IPR006171">
    <property type="entry name" value="TOPRIM_dom"/>
</dbReference>
<evidence type="ECO:0000256" key="10">
    <source>
        <dbReference type="ARBA" id="ARBA00023125"/>
    </source>
</evidence>
<evidence type="ECO:0000256" key="5">
    <source>
        <dbReference type="ARBA" id="ARBA00022705"/>
    </source>
</evidence>
<dbReference type="Gene3D" id="1.10.860.10">
    <property type="entry name" value="DNAb Helicase, Chain A"/>
    <property type="match status" value="1"/>
</dbReference>
<accession>A0A2X0V655</accession>
<dbReference type="RefSeq" id="WP_113743516.1">
    <property type="nucleotide sequence ID" value="NZ_UAPU01000007.1"/>
</dbReference>
<dbReference type="AlphaFoldDB" id="A0A2X0V655"/>
<dbReference type="SUPFAM" id="SSF117023">
    <property type="entry name" value="DNA primase DnaG, C-terminal domain"/>
    <property type="match status" value="1"/>
</dbReference>
<evidence type="ECO:0000256" key="7">
    <source>
        <dbReference type="ARBA" id="ARBA00022771"/>
    </source>
</evidence>
<dbReference type="InterPro" id="IPR013264">
    <property type="entry name" value="DNAG_N"/>
</dbReference>
<dbReference type="PANTHER" id="PTHR30313:SF2">
    <property type="entry name" value="DNA PRIMASE"/>
    <property type="match status" value="1"/>
</dbReference>
<dbReference type="PANTHER" id="PTHR30313">
    <property type="entry name" value="DNA PRIMASE"/>
    <property type="match status" value="1"/>
</dbReference>
<dbReference type="InterPro" id="IPR006295">
    <property type="entry name" value="DNA_primase_DnaG"/>
</dbReference>
<comment type="cofactor">
    <cofactor evidence="12 13 14">
        <name>Zn(2+)</name>
        <dbReference type="ChEBI" id="CHEBI:29105"/>
    </cofactor>
    <text evidence="12 13 14">Binds 1 zinc ion per monomer.</text>
</comment>
<dbReference type="InterPro" id="IPR019475">
    <property type="entry name" value="DNA_primase_DnaB-bd"/>
</dbReference>
<proteinExistence type="inferred from homology"/>
<evidence type="ECO:0000256" key="11">
    <source>
        <dbReference type="ARBA" id="ARBA00023163"/>
    </source>
</evidence>
<dbReference type="InterPro" id="IPR036977">
    <property type="entry name" value="DNA_primase_Znf_CHC2"/>
</dbReference>
<dbReference type="CDD" id="cd03364">
    <property type="entry name" value="TOPRIM_DnaG_primases"/>
    <property type="match status" value="1"/>
</dbReference>
<keyword evidence="3 12" id="KW-0808">Transferase</keyword>
<dbReference type="Pfam" id="PF01807">
    <property type="entry name" value="Zn_ribbon_DnaG"/>
    <property type="match status" value="1"/>
</dbReference>
<feature type="zinc finger region" description="CHC2-type" evidence="12 14">
    <location>
        <begin position="41"/>
        <end position="65"/>
    </location>
</feature>
<dbReference type="InterPro" id="IPR016136">
    <property type="entry name" value="DNA_helicase_N/primase_C"/>
</dbReference>
<name>A0A2X0V655_9GAMM</name>
<dbReference type="GO" id="GO:0000428">
    <property type="term" value="C:DNA-directed RNA polymerase complex"/>
    <property type="evidence" value="ECO:0007669"/>
    <property type="project" value="UniProtKB-KW"/>
</dbReference>
<dbReference type="InterPro" id="IPR037068">
    <property type="entry name" value="DNA_primase_core_N_sf"/>
</dbReference>
<keyword evidence="1 12" id="KW-0240">DNA-directed RNA polymerase</keyword>
<dbReference type="FunFam" id="3.40.1360.10:FF:000002">
    <property type="entry name" value="DNA primase"/>
    <property type="match status" value="1"/>
</dbReference>
<dbReference type="NCBIfam" id="TIGR01391">
    <property type="entry name" value="dnaG"/>
    <property type="match status" value="1"/>
</dbReference>
<keyword evidence="6 12" id="KW-0479">Metal-binding</keyword>
<evidence type="ECO:0000256" key="12">
    <source>
        <dbReference type="HAMAP-Rule" id="MF_00974"/>
    </source>
</evidence>
<dbReference type="InterPro" id="IPR050219">
    <property type="entry name" value="DnaG_primase"/>
</dbReference>
<comment type="function">
    <text evidence="12 13">RNA polymerase that catalyzes the synthesis of short RNA molecules used as primers for DNA polymerase during DNA replication.</text>
</comment>
<keyword evidence="7 12" id="KW-0863">Zinc-finger</keyword>
<dbReference type="InterPro" id="IPR030846">
    <property type="entry name" value="DnaG_bac"/>
</dbReference>
<keyword evidence="11 12" id="KW-0804">Transcription</keyword>
<feature type="domain" description="Toprim" evidence="15">
    <location>
        <begin position="262"/>
        <end position="344"/>
    </location>
</feature>
<evidence type="ECO:0000256" key="4">
    <source>
        <dbReference type="ARBA" id="ARBA00022695"/>
    </source>
</evidence>
<comment type="similarity">
    <text evidence="12 13">Belongs to the DnaG primase family.</text>
</comment>
<keyword evidence="8 12" id="KW-0862">Zinc</keyword>
<dbReference type="Pfam" id="PF13155">
    <property type="entry name" value="Toprim_2"/>
    <property type="match status" value="1"/>
</dbReference>
<dbReference type="SUPFAM" id="SSF56731">
    <property type="entry name" value="DNA primase core"/>
    <property type="match status" value="1"/>
</dbReference>
<keyword evidence="2 12" id="KW-0639">Primosome</keyword>
<keyword evidence="9" id="KW-0460">Magnesium</keyword>
<organism evidence="16 17">
    <name type="scientific">Anaerobiospirillum thomasii</name>
    <dbReference type="NCBI Taxonomy" id="179995"/>
    <lineage>
        <taxon>Bacteria</taxon>
        <taxon>Pseudomonadati</taxon>
        <taxon>Pseudomonadota</taxon>
        <taxon>Gammaproteobacteria</taxon>
        <taxon>Aeromonadales</taxon>
        <taxon>Succinivibrionaceae</taxon>
        <taxon>Anaerobiospirillum</taxon>
    </lineage>
</organism>
<comment type="catalytic activity">
    <reaction evidence="12">
        <text>ssDNA + n NTP = ssDNA/pppN(pN)n-1 hybrid + (n-1) diphosphate.</text>
        <dbReference type="EC" id="2.7.7.101"/>
    </reaction>
</comment>
<dbReference type="GO" id="GO:0005737">
    <property type="term" value="C:cytoplasm"/>
    <property type="evidence" value="ECO:0007669"/>
    <property type="project" value="TreeGrafter"/>
</dbReference>
<dbReference type="PIRSF" id="PIRSF002811">
    <property type="entry name" value="DnaG"/>
    <property type="match status" value="1"/>
</dbReference>
<dbReference type="Pfam" id="PF08275">
    <property type="entry name" value="DNAG_N"/>
    <property type="match status" value="1"/>
</dbReference>
<dbReference type="HAMAP" id="MF_00974">
    <property type="entry name" value="DNA_primase_DnaG"/>
    <property type="match status" value="1"/>
</dbReference>
<evidence type="ECO:0000256" key="1">
    <source>
        <dbReference type="ARBA" id="ARBA00022478"/>
    </source>
</evidence>
<dbReference type="PROSITE" id="PS50880">
    <property type="entry name" value="TOPRIM"/>
    <property type="match status" value="1"/>
</dbReference>
<keyword evidence="17" id="KW-1185">Reference proteome</keyword>
<comment type="subunit">
    <text evidence="12">Monomer. Interacts with DnaB.</text>
</comment>
<keyword evidence="5 12" id="KW-0235">DNA replication</keyword>
<dbReference type="Gene3D" id="3.90.580.10">
    <property type="entry name" value="Zinc finger, CHC2-type domain"/>
    <property type="match status" value="1"/>
</dbReference>
<gene>
    <name evidence="12 16" type="primary">dnaG</name>
    <name evidence="16" type="ORF">NCTC13093_00700</name>
</gene>
<dbReference type="GO" id="GO:0008270">
    <property type="term" value="F:zinc ion binding"/>
    <property type="evidence" value="ECO:0007669"/>
    <property type="project" value="UniProtKB-UniRule"/>
</dbReference>
<dbReference type="EC" id="2.7.7.101" evidence="12"/>
<evidence type="ECO:0000256" key="9">
    <source>
        <dbReference type="ARBA" id="ARBA00022842"/>
    </source>
</evidence>
<evidence type="ECO:0000256" key="13">
    <source>
        <dbReference type="PIRNR" id="PIRNR002811"/>
    </source>
</evidence>
<dbReference type="GO" id="GO:1990077">
    <property type="term" value="C:primosome complex"/>
    <property type="evidence" value="ECO:0007669"/>
    <property type="project" value="UniProtKB-KW"/>
</dbReference>
<dbReference type="SUPFAM" id="SSF57783">
    <property type="entry name" value="Zinc beta-ribbon"/>
    <property type="match status" value="1"/>
</dbReference>
<dbReference type="GO" id="GO:0006269">
    <property type="term" value="P:DNA replication, synthesis of primer"/>
    <property type="evidence" value="ECO:0007669"/>
    <property type="project" value="UniProtKB-UniRule"/>
</dbReference>
<reference evidence="16 17" key="1">
    <citation type="submission" date="2018-06" db="EMBL/GenBank/DDBJ databases">
        <authorList>
            <consortium name="Pathogen Informatics"/>
            <person name="Doyle S."/>
        </authorList>
    </citation>
    <scope>NUCLEOTIDE SEQUENCE [LARGE SCALE GENOMIC DNA]</scope>
    <source>
        <strain evidence="16 17">NCTC13093</strain>
    </source>
</reference>
<dbReference type="InterPro" id="IPR034151">
    <property type="entry name" value="TOPRIM_DnaG_bac"/>
</dbReference>
<evidence type="ECO:0000256" key="3">
    <source>
        <dbReference type="ARBA" id="ARBA00022679"/>
    </source>
</evidence>
<sequence>MPLINKSFIADRLMPAIDIEKFISQYLPLKKSGAQSFTCCCPFHKEKSPSFTVTPSKGMFYCFGCKEHGTVLDFIMKYKNLNFVEAVQEAAQYAGLEVVYEEGGSIDKEQLGRFNLYYDLMDKCASFFTSCLYQNREALEYFAKKRGLSEETIVKSRLGFAPNSYENYFKVTTGDNEAYTKALVELGMLKLSEKNNQPFPMFRGRVIIPILDIKGRVISFGGRTLGDEKPKYLNTSESPIFKKRKELFGLYEVLKAHNNRPSRIVIVEGYMDVIALRQYGLDIAVASLGTATTENQLRLMFRYTSQVICLYDGDNAGRKAAEHAFETITPFIDATMDMRFAFLPAEHDPDSLVREGGADAVNAILDSSQSYPEFLIKSQQQRFNLSDPSQMAIFLNSCIEIIGRITDDVLCTICIRLLASTLNIEQSVLFSMLKQKSVQKQNNAYTRQESEVKKEDSRDLLNTPMRRLIAFILQQPMVVQTYYEKYRISEFVSLCSKAKVRGVGELEFYLSLIHRDNAVSTAAILESVRETKRERTVRALVDVLFIPKKSDGSELSIEDRAELFFKLIAQTLYGALSDRVESLKLMGNNISQKQLEEMFALNKIINRRYN</sequence>
<evidence type="ECO:0000256" key="6">
    <source>
        <dbReference type="ARBA" id="ARBA00022723"/>
    </source>
</evidence>
<evidence type="ECO:0000256" key="8">
    <source>
        <dbReference type="ARBA" id="ARBA00022833"/>
    </source>
</evidence>
<dbReference type="SMART" id="SM00400">
    <property type="entry name" value="ZnF_CHCC"/>
    <property type="match status" value="1"/>
</dbReference>
<dbReference type="Pfam" id="PF10410">
    <property type="entry name" value="DnaB_bind"/>
    <property type="match status" value="1"/>
</dbReference>
<evidence type="ECO:0000259" key="15">
    <source>
        <dbReference type="PROSITE" id="PS50880"/>
    </source>
</evidence>
<dbReference type="EMBL" id="UAPV01000001">
    <property type="protein sequence ID" value="SPT69333.1"/>
    <property type="molecule type" value="Genomic_DNA"/>
</dbReference>
<keyword evidence="10 12" id="KW-0238">DNA-binding</keyword>
<dbReference type="Proteomes" id="UP000250086">
    <property type="component" value="Unassembled WGS sequence"/>
</dbReference>
<dbReference type="OrthoDB" id="9803773at2"/>
<dbReference type="GO" id="GO:0003899">
    <property type="term" value="F:DNA-directed RNA polymerase activity"/>
    <property type="evidence" value="ECO:0007669"/>
    <property type="project" value="UniProtKB-UniRule"/>
</dbReference>